<dbReference type="SUPFAM" id="SSF51430">
    <property type="entry name" value="NAD(P)-linked oxidoreductase"/>
    <property type="match status" value="1"/>
</dbReference>
<dbReference type="Proteomes" id="UP001178507">
    <property type="component" value="Unassembled WGS sequence"/>
</dbReference>
<protein>
    <recommendedName>
        <fullName evidence="4">NADP-dependent oxidoreductase domain-containing protein</fullName>
    </recommendedName>
</protein>
<dbReference type="InterPro" id="IPR023210">
    <property type="entry name" value="NADP_OxRdtase_dom"/>
</dbReference>
<feature type="domain" description="NADP-dependent oxidoreductase" evidence="4">
    <location>
        <begin position="15"/>
        <end position="278"/>
    </location>
</feature>
<dbReference type="Pfam" id="PF00248">
    <property type="entry name" value="Aldo_ket_red"/>
    <property type="match status" value="1"/>
</dbReference>
<feature type="active site" description="Proton donor" evidence="1">
    <location>
        <position position="42"/>
    </location>
</feature>
<evidence type="ECO:0000313" key="5">
    <source>
        <dbReference type="EMBL" id="CAJ1381834.1"/>
    </source>
</evidence>
<feature type="binding site" evidence="2">
    <location>
        <position position="102"/>
    </location>
    <ligand>
        <name>substrate</name>
    </ligand>
</feature>
<dbReference type="InterPro" id="IPR018170">
    <property type="entry name" value="Aldo/ket_reductase_CS"/>
</dbReference>
<dbReference type="PRINTS" id="PR00069">
    <property type="entry name" value="ALDKETRDTASE"/>
</dbReference>
<dbReference type="InterPro" id="IPR020471">
    <property type="entry name" value="AKR"/>
</dbReference>
<dbReference type="InterPro" id="IPR036812">
    <property type="entry name" value="NAD(P)_OxRdtase_dom_sf"/>
</dbReference>
<dbReference type="AlphaFoldDB" id="A0AA36I6A0"/>
<dbReference type="EMBL" id="CAUJNA010000844">
    <property type="protein sequence ID" value="CAJ1381834.1"/>
    <property type="molecule type" value="Genomic_DNA"/>
</dbReference>
<dbReference type="PIRSF" id="PIRSF000097">
    <property type="entry name" value="AKR"/>
    <property type="match status" value="1"/>
</dbReference>
<evidence type="ECO:0000256" key="2">
    <source>
        <dbReference type="PIRSR" id="PIRSR000097-2"/>
    </source>
</evidence>
<name>A0AA36I6A0_9DINO</name>
<keyword evidence="6" id="KW-1185">Reference proteome</keyword>
<dbReference type="CDD" id="cd19071">
    <property type="entry name" value="AKR_AKR1-5-like"/>
    <property type="match status" value="1"/>
</dbReference>
<evidence type="ECO:0000256" key="1">
    <source>
        <dbReference type="PIRSR" id="PIRSR000097-1"/>
    </source>
</evidence>
<dbReference type="PROSITE" id="PS00798">
    <property type="entry name" value="ALDOKETO_REDUCTASE_1"/>
    <property type="match status" value="1"/>
</dbReference>
<evidence type="ECO:0000313" key="6">
    <source>
        <dbReference type="Proteomes" id="UP001178507"/>
    </source>
</evidence>
<evidence type="ECO:0000259" key="4">
    <source>
        <dbReference type="Pfam" id="PF00248"/>
    </source>
</evidence>
<sequence>MSLKLMPRVAFGCWELPAGQVEDVVYEAIKAGYRHIDSAEIYGNEVEVGKAFARAFAEKLVTRADLFICSKLWATDWSQVRAACEKSIAALQCEYLDLYLIHTPIGFDTSAPKDANGKTARAKIPVYRVWADMESLVDAKLCRHIGVSNFSCLQIADIQTYAKHPIACNQLEIHPSYPNRALADWCLSQGVAVVCYCPLGAGKTRDIELPALKAAGAGAEKGAGAAASPALAALRWALDKNYHVITKSTNPERMKANLLADCDSWSLSPEHTAAIDAVAGTSMDMAFKICNHAEEFGLPLYH</sequence>
<accession>A0AA36I6A0</accession>
<proteinExistence type="predicted"/>
<evidence type="ECO:0000256" key="3">
    <source>
        <dbReference type="PIRSR" id="PIRSR000097-3"/>
    </source>
</evidence>
<dbReference type="PANTHER" id="PTHR11732">
    <property type="entry name" value="ALDO/KETO REDUCTASE"/>
    <property type="match status" value="1"/>
</dbReference>
<dbReference type="GO" id="GO:0016491">
    <property type="term" value="F:oxidoreductase activity"/>
    <property type="evidence" value="ECO:0007669"/>
    <property type="project" value="InterPro"/>
</dbReference>
<organism evidence="5 6">
    <name type="scientific">Effrenium voratum</name>
    <dbReference type="NCBI Taxonomy" id="2562239"/>
    <lineage>
        <taxon>Eukaryota</taxon>
        <taxon>Sar</taxon>
        <taxon>Alveolata</taxon>
        <taxon>Dinophyceae</taxon>
        <taxon>Suessiales</taxon>
        <taxon>Symbiodiniaceae</taxon>
        <taxon>Effrenium</taxon>
    </lineage>
</organism>
<feature type="site" description="Lowers pKa of active site Tyr" evidence="3">
    <location>
        <position position="71"/>
    </location>
</feature>
<reference evidence="5" key="1">
    <citation type="submission" date="2023-08" db="EMBL/GenBank/DDBJ databases">
        <authorList>
            <person name="Chen Y."/>
            <person name="Shah S."/>
            <person name="Dougan E. K."/>
            <person name="Thang M."/>
            <person name="Chan C."/>
        </authorList>
    </citation>
    <scope>NUCLEOTIDE SEQUENCE</scope>
</reference>
<dbReference type="Gene3D" id="3.20.20.100">
    <property type="entry name" value="NADP-dependent oxidoreductase domain"/>
    <property type="match status" value="1"/>
</dbReference>
<comment type="caution">
    <text evidence="5">The sequence shown here is derived from an EMBL/GenBank/DDBJ whole genome shotgun (WGS) entry which is preliminary data.</text>
</comment>
<dbReference type="PROSITE" id="PS00062">
    <property type="entry name" value="ALDOKETO_REDUCTASE_2"/>
    <property type="match status" value="1"/>
</dbReference>
<gene>
    <name evidence="5" type="ORF">EVOR1521_LOCUS9395</name>
</gene>